<dbReference type="SUPFAM" id="SSF53474">
    <property type="entry name" value="alpha/beta-Hydrolases"/>
    <property type="match status" value="1"/>
</dbReference>
<dbReference type="Proteomes" id="UP000186922">
    <property type="component" value="Unassembled WGS sequence"/>
</dbReference>
<feature type="domain" description="Lipase" evidence="6">
    <location>
        <begin position="49"/>
        <end position="250"/>
    </location>
</feature>
<proteinExistence type="inferred from homology"/>
<keyword evidence="3" id="KW-0964">Secreted</keyword>
<keyword evidence="5" id="KW-0472">Membrane</keyword>
<evidence type="ECO:0000256" key="2">
    <source>
        <dbReference type="ARBA" id="ARBA00010701"/>
    </source>
</evidence>
<dbReference type="GO" id="GO:0016042">
    <property type="term" value="P:lipid catabolic process"/>
    <property type="evidence" value="ECO:0007669"/>
    <property type="project" value="TreeGrafter"/>
</dbReference>
<evidence type="ECO:0000259" key="6">
    <source>
        <dbReference type="Pfam" id="PF00151"/>
    </source>
</evidence>
<protein>
    <recommendedName>
        <fullName evidence="6">Lipase domain-containing protein</fullName>
    </recommendedName>
</protein>
<comment type="similarity">
    <text evidence="2 4">Belongs to the AB hydrolase superfamily. Lipase family.</text>
</comment>
<dbReference type="InterPro" id="IPR013818">
    <property type="entry name" value="Lipase"/>
</dbReference>
<dbReference type="Gene3D" id="3.40.50.1820">
    <property type="entry name" value="alpha/beta hydrolase"/>
    <property type="match status" value="1"/>
</dbReference>
<keyword evidence="5" id="KW-0812">Transmembrane</keyword>
<evidence type="ECO:0000313" key="7">
    <source>
        <dbReference type="EMBL" id="GAU95687.1"/>
    </source>
</evidence>
<keyword evidence="5" id="KW-1133">Transmembrane helix</keyword>
<evidence type="ECO:0000256" key="5">
    <source>
        <dbReference type="SAM" id="Phobius"/>
    </source>
</evidence>
<feature type="transmembrane region" description="Helical" evidence="5">
    <location>
        <begin position="12"/>
        <end position="31"/>
    </location>
</feature>
<dbReference type="GO" id="GO:0016298">
    <property type="term" value="F:lipase activity"/>
    <property type="evidence" value="ECO:0007669"/>
    <property type="project" value="InterPro"/>
</dbReference>
<dbReference type="STRING" id="947166.A0A1D1V7N4"/>
<accession>A0A1D1V7N4</accession>
<dbReference type="EMBL" id="BDGG01000003">
    <property type="protein sequence ID" value="GAU95687.1"/>
    <property type="molecule type" value="Genomic_DNA"/>
</dbReference>
<gene>
    <name evidence="7" type="primary">RvY_07268-1</name>
    <name evidence="7" type="synonym">RvY_07268.1</name>
    <name evidence="7" type="ORF">RvY_07268</name>
</gene>
<sequence>MSPHYTTGTGNATWHLLIVFLSALGFIDCIAGQNIFQAIERVYNAESHCCGDLGCFDVVGAFLDLLKRPINPLPSCENHIKFTLKTQDNINEPDILNPLDLHSINKSHFRSDRDGVKVLIHGYIDDGRAPWIAAMEPRLLLQGDYNVITADWSTGVSIPYFQAASNTRVVGAEVARLIRVLRTKFGQNYRKIHIIGHSLGAHVAGYAGKLERVGRVSGLDPAGIYFSGMPSAARLDAGDADFVDTIITDGRV</sequence>
<evidence type="ECO:0000256" key="1">
    <source>
        <dbReference type="ARBA" id="ARBA00004613"/>
    </source>
</evidence>
<evidence type="ECO:0000256" key="3">
    <source>
        <dbReference type="ARBA" id="ARBA00022525"/>
    </source>
</evidence>
<evidence type="ECO:0000256" key="4">
    <source>
        <dbReference type="RuleBase" id="RU004262"/>
    </source>
</evidence>
<comment type="subcellular location">
    <subcellularLocation>
        <location evidence="1">Secreted</location>
    </subcellularLocation>
</comment>
<reference evidence="7 8" key="1">
    <citation type="journal article" date="2016" name="Nat. Commun.">
        <title>Extremotolerant tardigrade genome and improved radiotolerance of human cultured cells by tardigrade-unique protein.</title>
        <authorList>
            <person name="Hashimoto T."/>
            <person name="Horikawa D.D."/>
            <person name="Saito Y."/>
            <person name="Kuwahara H."/>
            <person name="Kozuka-Hata H."/>
            <person name="Shin-I T."/>
            <person name="Minakuchi Y."/>
            <person name="Ohishi K."/>
            <person name="Motoyama A."/>
            <person name="Aizu T."/>
            <person name="Enomoto A."/>
            <person name="Kondo K."/>
            <person name="Tanaka S."/>
            <person name="Hara Y."/>
            <person name="Koshikawa S."/>
            <person name="Sagara H."/>
            <person name="Miura T."/>
            <person name="Yokobori S."/>
            <person name="Miyagawa K."/>
            <person name="Suzuki Y."/>
            <person name="Kubo T."/>
            <person name="Oyama M."/>
            <person name="Kohara Y."/>
            <person name="Fujiyama A."/>
            <person name="Arakawa K."/>
            <person name="Katayama T."/>
            <person name="Toyoda A."/>
            <person name="Kunieda T."/>
        </authorList>
    </citation>
    <scope>NUCLEOTIDE SEQUENCE [LARGE SCALE GENOMIC DNA]</scope>
    <source>
        <strain evidence="7 8">YOKOZUNA-1</strain>
    </source>
</reference>
<dbReference type="Pfam" id="PF00151">
    <property type="entry name" value="Lipase"/>
    <property type="match status" value="1"/>
</dbReference>
<dbReference type="PANTHER" id="PTHR11610">
    <property type="entry name" value="LIPASE"/>
    <property type="match status" value="1"/>
</dbReference>
<name>A0A1D1V7N4_RAMVA</name>
<dbReference type="InterPro" id="IPR000734">
    <property type="entry name" value="TAG_lipase"/>
</dbReference>
<keyword evidence="8" id="KW-1185">Reference proteome</keyword>
<dbReference type="InterPro" id="IPR029058">
    <property type="entry name" value="AB_hydrolase_fold"/>
</dbReference>
<comment type="caution">
    <text evidence="7">The sequence shown here is derived from an EMBL/GenBank/DDBJ whole genome shotgun (WGS) entry which is preliminary data.</text>
</comment>
<dbReference type="GO" id="GO:0005615">
    <property type="term" value="C:extracellular space"/>
    <property type="evidence" value="ECO:0007669"/>
    <property type="project" value="TreeGrafter"/>
</dbReference>
<evidence type="ECO:0000313" key="8">
    <source>
        <dbReference type="Proteomes" id="UP000186922"/>
    </source>
</evidence>
<dbReference type="AlphaFoldDB" id="A0A1D1V7N4"/>
<dbReference type="PRINTS" id="PR00821">
    <property type="entry name" value="TAGLIPASE"/>
</dbReference>
<dbReference type="OrthoDB" id="199913at2759"/>
<organism evidence="7 8">
    <name type="scientific">Ramazzottius varieornatus</name>
    <name type="common">Water bear</name>
    <name type="synonym">Tardigrade</name>
    <dbReference type="NCBI Taxonomy" id="947166"/>
    <lineage>
        <taxon>Eukaryota</taxon>
        <taxon>Metazoa</taxon>
        <taxon>Ecdysozoa</taxon>
        <taxon>Tardigrada</taxon>
        <taxon>Eutardigrada</taxon>
        <taxon>Parachela</taxon>
        <taxon>Hypsibioidea</taxon>
        <taxon>Ramazzottiidae</taxon>
        <taxon>Ramazzottius</taxon>
    </lineage>
</organism>